<organism evidence="8">
    <name type="scientific">hydrothermal vent metagenome</name>
    <dbReference type="NCBI Taxonomy" id="652676"/>
    <lineage>
        <taxon>unclassified sequences</taxon>
        <taxon>metagenomes</taxon>
        <taxon>ecological metagenomes</taxon>
    </lineage>
</organism>
<keyword evidence="4 8" id="KW-0808">Transferase</keyword>
<protein>
    <submittedName>
        <fullName evidence="8">Lipid A biosynthesis lauroyl acyltransferase</fullName>
        <ecNumber evidence="8">2.3.1.241</ecNumber>
    </submittedName>
</protein>
<keyword evidence="6 8" id="KW-0012">Acyltransferase</keyword>
<evidence type="ECO:0000256" key="3">
    <source>
        <dbReference type="ARBA" id="ARBA00022519"/>
    </source>
</evidence>
<dbReference type="EMBL" id="UOEP01000062">
    <property type="protein sequence ID" value="VAW16491.1"/>
    <property type="molecule type" value="Genomic_DNA"/>
</dbReference>
<dbReference type="PANTHER" id="PTHR30606:SF10">
    <property type="entry name" value="PHOSPHATIDYLINOSITOL MANNOSIDE ACYLTRANSFERASE"/>
    <property type="match status" value="1"/>
</dbReference>
<keyword evidence="2" id="KW-1003">Cell membrane</keyword>
<dbReference type="GO" id="GO:0008913">
    <property type="term" value="F:Kdo2-lipid IVA acyltransferase activity"/>
    <property type="evidence" value="ECO:0007669"/>
    <property type="project" value="UniProtKB-EC"/>
</dbReference>
<gene>
    <name evidence="8" type="ORF">MNBD_BACTEROID01-1110</name>
</gene>
<reference evidence="8" key="1">
    <citation type="submission" date="2018-06" db="EMBL/GenBank/DDBJ databases">
        <authorList>
            <person name="Zhirakovskaya E."/>
        </authorList>
    </citation>
    <scope>NUCLEOTIDE SEQUENCE</scope>
</reference>
<evidence type="ECO:0000256" key="6">
    <source>
        <dbReference type="ARBA" id="ARBA00023315"/>
    </source>
</evidence>
<dbReference type="GO" id="GO:0008610">
    <property type="term" value="P:lipid biosynthetic process"/>
    <property type="evidence" value="ECO:0007669"/>
    <property type="project" value="UniProtKB-ARBA"/>
</dbReference>
<evidence type="ECO:0000256" key="2">
    <source>
        <dbReference type="ARBA" id="ARBA00022475"/>
    </source>
</evidence>
<dbReference type="PANTHER" id="PTHR30606">
    <property type="entry name" value="LIPID A BIOSYNTHESIS LAUROYL ACYLTRANSFERASE"/>
    <property type="match status" value="1"/>
</dbReference>
<evidence type="ECO:0000256" key="4">
    <source>
        <dbReference type="ARBA" id="ARBA00022679"/>
    </source>
</evidence>
<evidence type="ECO:0000256" key="1">
    <source>
        <dbReference type="ARBA" id="ARBA00004533"/>
    </source>
</evidence>
<dbReference type="Pfam" id="PF03279">
    <property type="entry name" value="Lip_A_acyltrans"/>
    <property type="match status" value="1"/>
</dbReference>
<dbReference type="InterPro" id="IPR004960">
    <property type="entry name" value="LipA_acyltrans"/>
</dbReference>
<keyword evidence="3" id="KW-0997">Cell inner membrane</keyword>
<sequence length="315" mass="38017">MTEINELAKIDKRYYEGFWKRLINRVVITLLKFISYLPFWLLYLWSDFFYFILRYIIRYRKKVIYTNLRNSFPEKSPGEISSIANKFYSHFCDVFLETIKAYSMSAKQFDKRFHFRGIEIFDKYYQQGKSVVLLGMHYNNWEWSSTIQRKSIHQVLGIYNPVRGNEALEGFMRKIRERWGSKSIPVYKSARVAIEFNRGDNPIILGLIADQTPPPTTKLWMTFLHQETPFFSGPEKIAHRTNQPVFFHHVRKIKRGVYEVFFYKLFENPAEVKEKEVLLAYAKKMEEIISQEPEYYLWSHRRWKHKRPENIPLIS</sequence>
<dbReference type="CDD" id="cd07984">
    <property type="entry name" value="LPLAT_LABLAT-like"/>
    <property type="match status" value="1"/>
</dbReference>
<dbReference type="GO" id="GO:1901137">
    <property type="term" value="P:carbohydrate derivative biosynthetic process"/>
    <property type="evidence" value="ECO:0007669"/>
    <property type="project" value="UniProtKB-ARBA"/>
</dbReference>
<name>A0A3B0TCT9_9ZZZZ</name>
<feature type="transmembrane region" description="Helical" evidence="7">
    <location>
        <begin position="33"/>
        <end position="53"/>
    </location>
</feature>
<keyword evidence="5 7" id="KW-0472">Membrane</keyword>
<evidence type="ECO:0000256" key="5">
    <source>
        <dbReference type="ARBA" id="ARBA00023136"/>
    </source>
</evidence>
<evidence type="ECO:0000313" key="8">
    <source>
        <dbReference type="EMBL" id="VAW16491.1"/>
    </source>
</evidence>
<proteinExistence type="predicted"/>
<accession>A0A3B0TCT9</accession>
<comment type="subcellular location">
    <subcellularLocation>
        <location evidence="1">Cell inner membrane</location>
    </subcellularLocation>
</comment>
<keyword evidence="7" id="KW-1133">Transmembrane helix</keyword>
<keyword evidence="7" id="KW-0812">Transmembrane</keyword>
<dbReference type="GO" id="GO:0005886">
    <property type="term" value="C:plasma membrane"/>
    <property type="evidence" value="ECO:0007669"/>
    <property type="project" value="UniProtKB-SubCell"/>
</dbReference>
<dbReference type="AlphaFoldDB" id="A0A3B0TCT9"/>
<evidence type="ECO:0000256" key="7">
    <source>
        <dbReference type="SAM" id="Phobius"/>
    </source>
</evidence>
<dbReference type="EC" id="2.3.1.241" evidence="8"/>